<dbReference type="AlphaFoldDB" id="A0A1B0BBJ2"/>
<protein>
    <submittedName>
        <fullName evidence="1">Uncharacterized protein</fullName>
    </submittedName>
</protein>
<dbReference type="VEuPathDB" id="VectorBase:GPPI024886"/>
<reference evidence="1" key="2">
    <citation type="submission" date="2020-05" db="UniProtKB">
        <authorList>
            <consortium name="EnsemblMetazoa"/>
        </authorList>
    </citation>
    <scope>IDENTIFICATION</scope>
    <source>
        <strain evidence="1">IAEA</strain>
    </source>
</reference>
<reference evidence="2" key="1">
    <citation type="submission" date="2015-01" db="EMBL/GenBank/DDBJ databases">
        <authorList>
            <person name="Aksoy S."/>
            <person name="Warren W."/>
            <person name="Wilson R.K."/>
        </authorList>
    </citation>
    <scope>NUCLEOTIDE SEQUENCE [LARGE SCALE GENOMIC DNA]</scope>
    <source>
        <strain evidence="2">IAEA</strain>
    </source>
</reference>
<proteinExistence type="predicted"/>
<dbReference type="EMBL" id="JXJN01011484">
    <property type="status" value="NOT_ANNOTATED_CDS"/>
    <property type="molecule type" value="Genomic_DNA"/>
</dbReference>
<evidence type="ECO:0000313" key="2">
    <source>
        <dbReference type="Proteomes" id="UP000092460"/>
    </source>
</evidence>
<dbReference type="Proteomes" id="UP000092460">
    <property type="component" value="Unassembled WGS sequence"/>
</dbReference>
<accession>A0A1B0BBJ2</accession>
<evidence type="ECO:0000313" key="1">
    <source>
        <dbReference type="EnsemblMetazoa" id="GPPI024886-PA"/>
    </source>
</evidence>
<organism evidence="1 2">
    <name type="scientific">Glossina palpalis gambiensis</name>
    <dbReference type="NCBI Taxonomy" id="67801"/>
    <lineage>
        <taxon>Eukaryota</taxon>
        <taxon>Metazoa</taxon>
        <taxon>Ecdysozoa</taxon>
        <taxon>Arthropoda</taxon>
        <taxon>Hexapoda</taxon>
        <taxon>Insecta</taxon>
        <taxon>Pterygota</taxon>
        <taxon>Neoptera</taxon>
        <taxon>Endopterygota</taxon>
        <taxon>Diptera</taxon>
        <taxon>Brachycera</taxon>
        <taxon>Muscomorpha</taxon>
        <taxon>Hippoboscoidea</taxon>
        <taxon>Glossinidae</taxon>
        <taxon>Glossina</taxon>
    </lineage>
</organism>
<dbReference type="EnsemblMetazoa" id="GPPI024886-RA">
    <property type="protein sequence ID" value="GPPI024886-PA"/>
    <property type="gene ID" value="GPPI024886"/>
</dbReference>
<sequence>MVRWDNKQVENDERVEFLNYKRIHKDPIERECNYDVQPRVIKLWETFSPMLNSEPAGKKCCLVFHKHELNIVQQLRKSQDFSLQNHELKTTTNNIPFIAVGEIVCVRCDGNDDHDDDGDDVVHEDEDNGFVITKLSKDVLMRMIQDITLIAQTYISVHSYAGGFKQTHMTPEGQTSAKECLGAFIQRHMNT</sequence>
<name>A0A1B0BBJ2_9MUSC</name>
<keyword evidence="2" id="KW-1185">Reference proteome</keyword>